<dbReference type="InterPro" id="IPR048587">
    <property type="entry name" value="CvfB_S1_3rd"/>
</dbReference>
<dbReference type="InterPro" id="IPR040764">
    <property type="entry name" value="CvfB_WH"/>
</dbReference>
<dbReference type="SMART" id="SM00316">
    <property type="entry name" value="S1"/>
    <property type="match status" value="3"/>
</dbReference>
<evidence type="ECO:0000256" key="1">
    <source>
        <dbReference type="PIRNR" id="PIRNR012524"/>
    </source>
</evidence>
<dbReference type="GO" id="GO:0003676">
    <property type="term" value="F:nucleic acid binding"/>
    <property type="evidence" value="ECO:0007669"/>
    <property type="project" value="InterPro"/>
</dbReference>
<dbReference type="Pfam" id="PF21543">
    <property type="entry name" value="CvfB_2nd"/>
    <property type="match status" value="1"/>
</dbReference>
<organism evidence="3 4">
    <name type="scientific">Candidatus Desulfosporosinus infrequens</name>
    <dbReference type="NCBI Taxonomy" id="2043169"/>
    <lineage>
        <taxon>Bacteria</taxon>
        <taxon>Bacillati</taxon>
        <taxon>Bacillota</taxon>
        <taxon>Clostridia</taxon>
        <taxon>Eubacteriales</taxon>
        <taxon>Desulfitobacteriaceae</taxon>
        <taxon>Desulfosporosinus</taxon>
    </lineage>
</organism>
<accession>A0A2U3KGY7</accession>
<dbReference type="EMBL" id="OMOF01000109">
    <property type="protein sequence ID" value="SPF38790.1"/>
    <property type="molecule type" value="Genomic_DNA"/>
</dbReference>
<dbReference type="InterPro" id="IPR039566">
    <property type="entry name" value="CvfB_S1_st"/>
</dbReference>
<proteinExistence type="inferred from homology"/>
<dbReference type="Proteomes" id="UP000238916">
    <property type="component" value="Unassembled WGS sequence"/>
</dbReference>
<comment type="similarity">
    <text evidence="1">Belongs to the CvfB family.</text>
</comment>
<dbReference type="AlphaFoldDB" id="A0A2U3KGY7"/>
<sequence length="303" mass="34139">MNLLYTGKPIIKCCWRKGDLNMIEIGKVQNLKIANFTSIGAYLDADTGVRHDNILLPIKQLPEGSKEGDELEVFIYRDSEERLIATRKKPLAQLGELAYLKVTAKTQIGAFLDIGLERGLFLPFHEQKFPIQVGKGYLVKVYLDKSQRLSATTKIYEYLSAESPYQKNDKVTGTVYSVNPEMGAFIAVDNKYMGLIPINEYFSELQEGDLVEARVIRVREDGKLDLSPRELSYIQMDNDTSKILQGIKNHEGFLSLSDKSSPLEIQSRLQMSKAAFKRAVGKLLKENKVLQTDGGLKETPIDL</sequence>
<dbReference type="PIRSF" id="PIRSF012524">
    <property type="entry name" value="YitL_S1"/>
    <property type="match status" value="1"/>
</dbReference>
<dbReference type="SUPFAM" id="SSF50249">
    <property type="entry name" value="Nucleic acid-binding proteins"/>
    <property type="match status" value="1"/>
</dbReference>
<protein>
    <submittedName>
        <fullName evidence="3">S1 RNA binding domain protein</fullName>
    </submittedName>
</protein>
<dbReference type="Pfam" id="PF13509">
    <property type="entry name" value="S1_2"/>
    <property type="match status" value="2"/>
</dbReference>
<dbReference type="InterPro" id="IPR036388">
    <property type="entry name" value="WH-like_DNA-bd_sf"/>
</dbReference>
<feature type="domain" description="S1 motif" evidence="2">
    <location>
        <begin position="168"/>
        <end position="229"/>
    </location>
</feature>
<dbReference type="Gene3D" id="2.40.50.140">
    <property type="entry name" value="Nucleic acid-binding proteins"/>
    <property type="match status" value="3"/>
</dbReference>
<dbReference type="InterPro" id="IPR012340">
    <property type="entry name" value="NA-bd_OB-fold"/>
</dbReference>
<evidence type="ECO:0000313" key="4">
    <source>
        <dbReference type="Proteomes" id="UP000238916"/>
    </source>
</evidence>
<dbReference type="PANTHER" id="PTHR37296">
    <property type="entry name" value="CONSERVED VIRULENCE FACTOR B"/>
    <property type="match status" value="1"/>
</dbReference>
<name>A0A2U3KGY7_9FIRM</name>
<dbReference type="InterPro" id="IPR014464">
    <property type="entry name" value="CvfB_fam"/>
</dbReference>
<dbReference type="Gene3D" id="1.10.10.10">
    <property type="entry name" value="Winged helix-like DNA-binding domain superfamily/Winged helix DNA-binding domain"/>
    <property type="match status" value="1"/>
</dbReference>
<evidence type="ECO:0000259" key="2">
    <source>
        <dbReference type="PROSITE" id="PS50126"/>
    </source>
</evidence>
<dbReference type="PANTHER" id="PTHR37296:SF1">
    <property type="entry name" value="CONSERVED VIRULENCE FACTOR B"/>
    <property type="match status" value="1"/>
</dbReference>
<evidence type="ECO:0000313" key="3">
    <source>
        <dbReference type="EMBL" id="SPF38790.1"/>
    </source>
</evidence>
<reference evidence="4" key="1">
    <citation type="submission" date="2018-02" db="EMBL/GenBank/DDBJ databases">
        <authorList>
            <person name="Hausmann B."/>
        </authorList>
    </citation>
    <scope>NUCLEOTIDE SEQUENCE [LARGE SCALE GENOMIC DNA]</scope>
    <source>
        <strain evidence="4">Peat soil MAG SbF1</strain>
    </source>
</reference>
<dbReference type="PROSITE" id="PS50126">
    <property type="entry name" value="S1"/>
    <property type="match status" value="1"/>
</dbReference>
<gene>
    <name evidence="3" type="ORF">SBF1_1970013</name>
</gene>
<dbReference type="InterPro" id="IPR003029">
    <property type="entry name" value="S1_domain"/>
</dbReference>
<dbReference type="Pfam" id="PF17783">
    <property type="entry name" value="WHD_CvfB"/>
    <property type="match status" value="1"/>
</dbReference>